<keyword evidence="2" id="KW-1185">Reference proteome</keyword>
<reference evidence="1 2" key="1">
    <citation type="submission" date="2019-03" db="EMBL/GenBank/DDBJ databases">
        <title>Genomic Encyclopedia of Type Strains, Phase IV (KMG-IV): sequencing the most valuable type-strain genomes for metagenomic binning, comparative biology and taxonomic classification.</title>
        <authorList>
            <person name="Goeker M."/>
        </authorList>
    </citation>
    <scope>NUCLEOTIDE SEQUENCE [LARGE SCALE GENOMIC DNA]</scope>
    <source>
        <strain evidence="1 2">DSM 104836</strain>
    </source>
</reference>
<accession>A0A4R3J8V4</accession>
<gene>
    <name evidence="1" type="ORF">EDD52_109119</name>
</gene>
<evidence type="ECO:0000313" key="2">
    <source>
        <dbReference type="Proteomes" id="UP000295696"/>
    </source>
</evidence>
<sequence>MPPSPASSRTFPMTEPRWGIVSTVKAPLEQILDFAAWHLELGAHRLFLYLDDPDPKTTALLGAHPKIRVTACDAAYWAKKPQRPDKHQARQSLNARDAFNRKTQVDWLTHIDVDELLCPATPLAEQLATLPADCSVARVRPVEALAPGSGTAQGETVFKAFHIDQKARQAAAERCFPTYGRYLSGGFLSHVAGKLIFRTTLRQPQIRIHNIIVGDVQNPGEQPLPGTELLHLHAKSWEDWQRTYRFRLDRGSYRAELNPQVRTGAETPNLHDLFGQIEAKEGEPGLRAFYSEVCTASAPLCQRLQDEGLLRRIRLDLAAKRQSHFPGA</sequence>
<organism evidence="1 2">
    <name type="scientific">Primorskyibacter sedentarius</name>
    <dbReference type="NCBI Taxonomy" id="745311"/>
    <lineage>
        <taxon>Bacteria</taxon>
        <taxon>Pseudomonadati</taxon>
        <taxon>Pseudomonadota</taxon>
        <taxon>Alphaproteobacteria</taxon>
        <taxon>Rhodobacterales</taxon>
        <taxon>Roseobacteraceae</taxon>
        <taxon>Primorskyibacter</taxon>
    </lineage>
</organism>
<dbReference type="Proteomes" id="UP000295696">
    <property type="component" value="Unassembled WGS sequence"/>
</dbReference>
<protein>
    <submittedName>
        <fullName evidence="1">Glycosyl transferase family 2</fullName>
    </submittedName>
</protein>
<keyword evidence="1" id="KW-0808">Transferase</keyword>
<dbReference type="GO" id="GO:0016740">
    <property type="term" value="F:transferase activity"/>
    <property type="evidence" value="ECO:0007669"/>
    <property type="project" value="UniProtKB-KW"/>
</dbReference>
<dbReference type="AlphaFoldDB" id="A0A4R3J8V4"/>
<dbReference type="EMBL" id="SLZU01000009">
    <property type="protein sequence ID" value="TCS62379.1"/>
    <property type="molecule type" value="Genomic_DNA"/>
</dbReference>
<name>A0A4R3J8V4_9RHOB</name>
<proteinExistence type="predicted"/>
<evidence type="ECO:0000313" key="1">
    <source>
        <dbReference type="EMBL" id="TCS62379.1"/>
    </source>
</evidence>
<dbReference type="Pfam" id="PF13704">
    <property type="entry name" value="Glyco_tranf_2_4"/>
    <property type="match status" value="1"/>
</dbReference>
<comment type="caution">
    <text evidence="1">The sequence shown here is derived from an EMBL/GenBank/DDBJ whole genome shotgun (WGS) entry which is preliminary data.</text>
</comment>